<reference evidence="2 3" key="1">
    <citation type="journal article" date="2016" name="PLoS ONE">
        <title>Comparative Genomics Analysis of Streptococcus tigurinus Strains Identifies Genetic Elements Specifically and Uniquely Present in Highly Virulent Strains.</title>
        <authorList>
            <person name="Diene S.M."/>
            <person name="Francois P."/>
            <person name="Zbinden A."/>
            <person name="Entenza J.M."/>
            <person name="Resch G."/>
        </authorList>
    </citation>
    <scope>NUCLEOTIDE SEQUENCE [LARGE SCALE GENOMIC DNA]</scope>
    <source>
        <strain evidence="2 3">859</strain>
    </source>
</reference>
<evidence type="ECO:0000313" key="3">
    <source>
        <dbReference type="Proteomes" id="UP000192532"/>
    </source>
</evidence>
<dbReference type="EMBL" id="LNVH01000004">
    <property type="protein sequence ID" value="ORJ32230.1"/>
    <property type="molecule type" value="Genomic_DNA"/>
</dbReference>
<dbReference type="Pfam" id="PF14491">
    <property type="entry name" value="DUF4435"/>
    <property type="match status" value="1"/>
</dbReference>
<evidence type="ECO:0000313" key="2">
    <source>
        <dbReference type="EMBL" id="ORJ32230.1"/>
    </source>
</evidence>
<organism evidence="2 3">
    <name type="scientific">Streptococcus oralis subsp. tigurinus</name>
    <dbReference type="NCBI Taxonomy" id="1077464"/>
    <lineage>
        <taxon>Bacteria</taxon>
        <taxon>Bacillati</taxon>
        <taxon>Bacillota</taxon>
        <taxon>Bacilli</taxon>
        <taxon>Lactobacillales</taxon>
        <taxon>Streptococcaceae</taxon>
        <taxon>Streptococcus</taxon>
    </lineage>
</organism>
<sequence>MNSMINGMNSIRYQNRYRMSEKNNRFQVYVESETDVMAYKTFFSRKHENMKFFPVNGWEEVVKMVTNSDLDVVEQRMTIGIIDADLTHITGENRTNCNRVFLTDYHDVETLFLSLFNIQSFIDSGEIREAENPLDKAKEISFEIGLYRYVNNKDGDDKFKLRFSGQNGKKKLPYFKKSFYKKIDSIKKEIIDLQYDLSPDFVSNRKNYVKLLEEEICSINREELEDYQIINGHDFLPIFMKLFNDSAKAYNFGEGKEREFWNFILLVVDSYDFQQTILYKDISNYITESVD</sequence>
<dbReference type="RefSeq" id="WP_084868349.1">
    <property type="nucleotide sequence ID" value="NZ_LNVH01000004.1"/>
</dbReference>
<gene>
    <name evidence="2" type="ORF">ATE37_02620</name>
</gene>
<dbReference type="AlphaFoldDB" id="A0A1X0WZJ2"/>
<proteinExistence type="predicted"/>
<protein>
    <recommendedName>
        <fullName evidence="1">DUF4435 domain-containing protein</fullName>
    </recommendedName>
</protein>
<dbReference type="InterPro" id="IPR029492">
    <property type="entry name" value="DUF4435"/>
</dbReference>
<feature type="domain" description="DUF4435" evidence="1">
    <location>
        <begin position="28"/>
        <end position="248"/>
    </location>
</feature>
<name>A0A1X0WZJ2_STROR</name>
<evidence type="ECO:0000259" key="1">
    <source>
        <dbReference type="Pfam" id="PF14491"/>
    </source>
</evidence>
<accession>A0A1X0WZJ2</accession>
<dbReference type="Proteomes" id="UP000192532">
    <property type="component" value="Unassembled WGS sequence"/>
</dbReference>
<comment type="caution">
    <text evidence="2">The sequence shown here is derived from an EMBL/GenBank/DDBJ whole genome shotgun (WGS) entry which is preliminary data.</text>
</comment>